<protein>
    <submittedName>
        <fullName evidence="7">ABC transporter substrate-binding protein</fullName>
    </submittedName>
</protein>
<dbReference type="Pfam" id="PF00496">
    <property type="entry name" value="SBP_bac_5"/>
    <property type="match status" value="1"/>
</dbReference>
<dbReference type="PANTHER" id="PTHR30290">
    <property type="entry name" value="PERIPLASMIC BINDING COMPONENT OF ABC TRANSPORTER"/>
    <property type="match status" value="1"/>
</dbReference>
<dbReference type="InterPro" id="IPR000914">
    <property type="entry name" value="SBP_5_dom"/>
</dbReference>
<keyword evidence="4 5" id="KW-0732">Signal</keyword>
<dbReference type="PROSITE" id="PS01040">
    <property type="entry name" value="SBP_BACTERIAL_5"/>
    <property type="match status" value="1"/>
</dbReference>
<evidence type="ECO:0000313" key="8">
    <source>
        <dbReference type="Proteomes" id="UP001596403"/>
    </source>
</evidence>
<reference evidence="8" key="1">
    <citation type="journal article" date="2019" name="Int. J. Syst. Evol. Microbiol.">
        <title>The Global Catalogue of Microorganisms (GCM) 10K type strain sequencing project: providing services to taxonomists for standard genome sequencing and annotation.</title>
        <authorList>
            <consortium name="The Broad Institute Genomics Platform"/>
            <consortium name="The Broad Institute Genome Sequencing Center for Infectious Disease"/>
            <person name="Wu L."/>
            <person name="Ma J."/>
        </authorList>
    </citation>
    <scope>NUCLEOTIDE SEQUENCE [LARGE SCALE GENOMIC DNA]</scope>
    <source>
        <strain evidence="8">NBRC 111368</strain>
    </source>
</reference>
<proteinExistence type="inferred from homology"/>
<comment type="caution">
    <text evidence="7">The sequence shown here is derived from an EMBL/GenBank/DDBJ whole genome shotgun (WGS) entry which is preliminary data.</text>
</comment>
<dbReference type="SUPFAM" id="SSF53850">
    <property type="entry name" value="Periplasmic binding protein-like II"/>
    <property type="match status" value="1"/>
</dbReference>
<accession>A0ABW1Z2F3</accession>
<feature type="chain" id="PRO_5046125211" evidence="5">
    <location>
        <begin position="21"/>
        <end position="131"/>
    </location>
</feature>
<dbReference type="InterPro" id="IPR023765">
    <property type="entry name" value="SBP_5_CS"/>
</dbReference>
<dbReference type="Proteomes" id="UP001596403">
    <property type="component" value="Unassembled WGS sequence"/>
</dbReference>
<evidence type="ECO:0000256" key="1">
    <source>
        <dbReference type="ARBA" id="ARBA00004418"/>
    </source>
</evidence>
<feature type="signal peptide" evidence="5">
    <location>
        <begin position="1"/>
        <end position="20"/>
    </location>
</feature>
<evidence type="ECO:0000313" key="7">
    <source>
        <dbReference type="EMBL" id="MFC6643534.1"/>
    </source>
</evidence>
<keyword evidence="8" id="KW-1185">Reference proteome</keyword>
<gene>
    <name evidence="7" type="ORF">ACFQAU_19300</name>
</gene>
<comment type="subcellular location">
    <subcellularLocation>
        <location evidence="1">Periplasm</location>
    </subcellularLocation>
</comment>
<keyword evidence="3" id="KW-0813">Transport</keyword>
<comment type="similarity">
    <text evidence="2">Belongs to the bacterial solute-binding protein 5 family.</text>
</comment>
<evidence type="ECO:0000259" key="6">
    <source>
        <dbReference type="Pfam" id="PF00496"/>
    </source>
</evidence>
<evidence type="ECO:0000256" key="5">
    <source>
        <dbReference type="SAM" id="SignalP"/>
    </source>
</evidence>
<evidence type="ECO:0000256" key="3">
    <source>
        <dbReference type="ARBA" id="ARBA00022448"/>
    </source>
</evidence>
<feature type="domain" description="Solute-binding protein family 5" evidence="6">
    <location>
        <begin position="66"/>
        <end position="123"/>
    </location>
</feature>
<evidence type="ECO:0000256" key="2">
    <source>
        <dbReference type="ARBA" id="ARBA00005695"/>
    </source>
</evidence>
<dbReference type="Gene3D" id="3.90.76.10">
    <property type="entry name" value="Dipeptide-binding Protein, Domain 1"/>
    <property type="match status" value="1"/>
</dbReference>
<dbReference type="Gene3D" id="3.40.190.10">
    <property type="entry name" value="Periplasmic binding protein-like II"/>
    <property type="match status" value="1"/>
</dbReference>
<dbReference type="RefSeq" id="WP_386284481.1">
    <property type="nucleotide sequence ID" value="NZ_JBHSWA010000003.1"/>
</dbReference>
<name>A0ABW1Z2F3_9RHOB</name>
<evidence type="ECO:0000256" key="4">
    <source>
        <dbReference type="ARBA" id="ARBA00022729"/>
    </source>
</evidence>
<dbReference type="PANTHER" id="PTHR30290:SF10">
    <property type="entry name" value="PERIPLASMIC OLIGOPEPTIDE-BINDING PROTEIN-RELATED"/>
    <property type="match status" value="1"/>
</dbReference>
<organism evidence="7 8">
    <name type="scientific">Sulfitobacter profundi</name>
    <dbReference type="NCBI Taxonomy" id="2679961"/>
    <lineage>
        <taxon>Bacteria</taxon>
        <taxon>Pseudomonadati</taxon>
        <taxon>Pseudomonadota</taxon>
        <taxon>Alphaproteobacteria</taxon>
        <taxon>Rhodobacterales</taxon>
        <taxon>Roseobacteraceae</taxon>
        <taxon>Sulfitobacter</taxon>
    </lineage>
</organism>
<sequence length="131" mass="14145">MKNRIASMALAGLVALPAAAQEPVAITVNAVQIIGTIDPAKINDYTEYMAAVNLYDAMTTVDATGTVIPQLAKSWDISDDSLTYTFHLKEDAKFQNGDPVTAADVVYSVQRLLSINEGPAYLFQTCCTRAR</sequence>
<dbReference type="EMBL" id="JBHSWA010000003">
    <property type="protein sequence ID" value="MFC6643534.1"/>
    <property type="molecule type" value="Genomic_DNA"/>
</dbReference>
<dbReference type="InterPro" id="IPR039424">
    <property type="entry name" value="SBP_5"/>
</dbReference>